<dbReference type="Proteomes" id="UP001501710">
    <property type="component" value="Unassembled WGS sequence"/>
</dbReference>
<gene>
    <name evidence="1" type="ORF">GCM10022254_62850</name>
</gene>
<accession>A0ABP8CJ17</accession>
<proteinExistence type="predicted"/>
<sequence>MPAHRSVADSATLLLSDVKAVENATARLRALARRLRDDPTTPPWFVETVEAHITASATAASDLSEAASHLLILSVSAPR</sequence>
<dbReference type="EMBL" id="BAABAS010000021">
    <property type="protein sequence ID" value="GAA4239958.1"/>
    <property type="molecule type" value="Genomic_DNA"/>
</dbReference>
<evidence type="ECO:0000313" key="2">
    <source>
        <dbReference type="Proteomes" id="UP001501710"/>
    </source>
</evidence>
<evidence type="ECO:0000313" key="1">
    <source>
        <dbReference type="EMBL" id="GAA4239958.1"/>
    </source>
</evidence>
<protein>
    <submittedName>
        <fullName evidence="1">Uncharacterized protein</fullName>
    </submittedName>
</protein>
<name>A0ABP8CJ17_9ACTN</name>
<organism evidence="1 2">
    <name type="scientific">Actinomadura meridiana</name>
    <dbReference type="NCBI Taxonomy" id="559626"/>
    <lineage>
        <taxon>Bacteria</taxon>
        <taxon>Bacillati</taxon>
        <taxon>Actinomycetota</taxon>
        <taxon>Actinomycetes</taxon>
        <taxon>Streptosporangiales</taxon>
        <taxon>Thermomonosporaceae</taxon>
        <taxon>Actinomadura</taxon>
    </lineage>
</organism>
<reference evidence="2" key="1">
    <citation type="journal article" date="2019" name="Int. J. Syst. Evol. Microbiol.">
        <title>The Global Catalogue of Microorganisms (GCM) 10K type strain sequencing project: providing services to taxonomists for standard genome sequencing and annotation.</title>
        <authorList>
            <consortium name="The Broad Institute Genomics Platform"/>
            <consortium name="The Broad Institute Genome Sequencing Center for Infectious Disease"/>
            <person name="Wu L."/>
            <person name="Ma J."/>
        </authorList>
    </citation>
    <scope>NUCLEOTIDE SEQUENCE [LARGE SCALE GENOMIC DNA]</scope>
    <source>
        <strain evidence="2">JCM 17440</strain>
    </source>
</reference>
<keyword evidence="2" id="KW-1185">Reference proteome</keyword>
<comment type="caution">
    <text evidence="1">The sequence shown here is derived from an EMBL/GenBank/DDBJ whole genome shotgun (WGS) entry which is preliminary data.</text>
</comment>
<dbReference type="RefSeq" id="WP_344904305.1">
    <property type="nucleotide sequence ID" value="NZ_BAABAS010000021.1"/>
</dbReference>